<dbReference type="GO" id="GO:0008289">
    <property type="term" value="F:lipid binding"/>
    <property type="evidence" value="ECO:0007669"/>
    <property type="project" value="UniProtKB-KW"/>
</dbReference>
<dbReference type="PANTHER" id="PTHR33434:SF2">
    <property type="entry name" value="FATTY ACID-BINDING PROTEIN TM_1468"/>
    <property type="match status" value="1"/>
</dbReference>
<accession>A0A378Q7F8</accession>
<reference evidence="2 3" key="1">
    <citation type="submission" date="2018-06" db="EMBL/GenBank/DDBJ databases">
        <authorList>
            <consortium name="Pathogen Informatics"/>
            <person name="Doyle S."/>
        </authorList>
    </citation>
    <scope>NUCLEOTIDE SEQUENCE [LARGE SCALE GENOMIC DNA]</scope>
    <source>
        <strain evidence="2 3">NCTC10465</strain>
    </source>
</reference>
<dbReference type="InterPro" id="IPR003797">
    <property type="entry name" value="DegV"/>
</dbReference>
<evidence type="ECO:0000313" key="2">
    <source>
        <dbReference type="EMBL" id="STY96649.1"/>
    </source>
</evidence>
<evidence type="ECO:0000313" key="3">
    <source>
        <dbReference type="Proteomes" id="UP000255230"/>
    </source>
</evidence>
<dbReference type="AlphaFoldDB" id="A0A378Q7F8"/>
<proteinExistence type="predicted"/>
<name>A0A378Q7F8_FAUOS</name>
<dbReference type="SUPFAM" id="SSF82549">
    <property type="entry name" value="DAK1/DegV-like"/>
    <property type="match status" value="1"/>
</dbReference>
<dbReference type="EMBL" id="UGPY01000001">
    <property type="protein sequence ID" value="STY96649.1"/>
    <property type="molecule type" value="Genomic_DNA"/>
</dbReference>
<dbReference type="Pfam" id="PF02645">
    <property type="entry name" value="DegV"/>
    <property type="match status" value="1"/>
</dbReference>
<dbReference type="NCBIfam" id="TIGR00762">
    <property type="entry name" value="DegV"/>
    <property type="match status" value="1"/>
</dbReference>
<dbReference type="InterPro" id="IPR043168">
    <property type="entry name" value="DegV_C"/>
</dbReference>
<evidence type="ECO:0000256" key="1">
    <source>
        <dbReference type="ARBA" id="ARBA00023121"/>
    </source>
</evidence>
<sequence length="281" mass="31225">MKKMIVSTSTSCLDDLGIPENVKMLPMNIHMGGANYLDGQNLSLDSLSRILLDTPNIDISTSAPTENQLIEFFYQLIKEDVQEVLFICLSSSLSQTYKNLLNISSMFSHRMKIYLYDSRTISHGEAVLVQEASRLLKQGMEVPQIITEINRLRDKIHIYLAVDNLKGMIRTKRISAPVGFFANLFGIKPIVKMEDSGQMVAFEKVRSFEKCIERLADAAITAANGKKGTMYVLSGNLNPHTKSLLNYLSSRGYVNTEVLPAASVSIANIGVFTLGCVFVED</sequence>
<protein>
    <submittedName>
        <fullName evidence="2">DegV domain-containing protein SAV0749</fullName>
    </submittedName>
</protein>
<dbReference type="PANTHER" id="PTHR33434">
    <property type="entry name" value="DEGV DOMAIN-CONTAINING PROTEIN DR_1986-RELATED"/>
    <property type="match status" value="1"/>
</dbReference>
<dbReference type="InterPro" id="IPR050270">
    <property type="entry name" value="DegV_domain_contain"/>
</dbReference>
<dbReference type="Gene3D" id="3.30.1180.10">
    <property type="match status" value="1"/>
</dbReference>
<keyword evidence="3" id="KW-1185">Reference proteome</keyword>
<dbReference type="PROSITE" id="PS51482">
    <property type="entry name" value="DEGV"/>
    <property type="match status" value="1"/>
</dbReference>
<organism evidence="2 3">
    <name type="scientific">Faucicola osloensis</name>
    <name type="common">Moraxella osloensis</name>
    <dbReference type="NCBI Taxonomy" id="34062"/>
    <lineage>
        <taxon>Bacteria</taxon>
        <taxon>Pseudomonadati</taxon>
        <taxon>Pseudomonadota</taxon>
        <taxon>Gammaproteobacteria</taxon>
        <taxon>Moraxellales</taxon>
        <taxon>Moraxellaceae</taxon>
        <taxon>Faucicola</taxon>
    </lineage>
</organism>
<gene>
    <name evidence="2" type="ORF">NCTC10465_00412</name>
</gene>
<keyword evidence="1" id="KW-0446">Lipid-binding</keyword>
<dbReference type="Gene3D" id="3.40.50.10170">
    <property type="match status" value="1"/>
</dbReference>
<dbReference type="Proteomes" id="UP000255230">
    <property type="component" value="Unassembled WGS sequence"/>
</dbReference>